<dbReference type="InterPro" id="IPR011032">
    <property type="entry name" value="GroES-like_sf"/>
</dbReference>
<dbReference type="AlphaFoldDB" id="A0A1Y2I9C6"/>
<evidence type="ECO:0000313" key="2">
    <source>
        <dbReference type="EMBL" id="OSC97715.1"/>
    </source>
</evidence>
<dbReference type="CDD" id="cd08249">
    <property type="entry name" value="enoyl_reductase_like"/>
    <property type="match status" value="1"/>
</dbReference>
<dbReference type="STRING" id="1353009.A0A1Y2I9C6"/>
<dbReference type="EMBL" id="KZ084147">
    <property type="protein sequence ID" value="OSC97715.1"/>
    <property type="molecule type" value="Genomic_DNA"/>
</dbReference>
<dbReference type="Gene3D" id="3.90.180.10">
    <property type="entry name" value="Medium-chain alcohol dehydrogenases, catalytic domain"/>
    <property type="match status" value="1"/>
</dbReference>
<dbReference type="Gene3D" id="3.40.50.720">
    <property type="entry name" value="NAD(P)-binding Rossmann-like Domain"/>
    <property type="match status" value="1"/>
</dbReference>
<keyword evidence="3" id="KW-1185">Reference proteome</keyword>
<dbReference type="PANTHER" id="PTHR45348:SF2">
    <property type="entry name" value="ZINC-TYPE ALCOHOL DEHYDROGENASE-LIKE PROTEIN C2E1P3.01"/>
    <property type="match status" value="1"/>
</dbReference>
<dbReference type="PANTHER" id="PTHR45348">
    <property type="entry name" value="HYPOTHETICAL OXIDOREDUCTASE (EUROFUNG)"/>
    <property type="match status" value="1"/>
</dbReference>
<evidence type="ECO:0000259" key="1">
    <source>
        <dbReference type="SMART" id="SM00829"/>
    </source>
</evidence>
<gene>
    <name evidence="2" type="ORF">PYCCODRAFT_1376644</name>
</gene>
<dbReference type="InterPro" id="IPR013149">
    <property type="entry name" value="ADH-like_C"/>
</dbReference>
<dbReference type="OrthoDB" id="3233595at2759"/>
<dbReference type="InterPro" id="IPR013154">
    <property type="entry name" value="ADH-like_N"/>
</dbReference>
<name>A0A1Y2I9C6_TRAC3</name>
<dbReference type="InterPro" id="IPR036291">
    <property type="entry name" value="NAD(P)-bd_dom_sf"/>
</dbReference>
<accession>A0A1Y2I9C6</accession>
<evidence type="ECO:0000313" key="3">
    <source>
        <dbReference type="Proteomes" id="UP000193067"/>
    </source>
</evidence>
<dbReference type="SUPFAM" id="SSF51735">
    <property type="entry name" value="NAD(P)-binding Rossmann-fold domains"/>
    <property type="match status" value="1"/>
</dbReference>
<dbReference type="Pfam" id="PF08240">
    <property type="entry name" value="ADH_N"/>
    <property type="match status" value="1"/>
</dbReference>
<dbReference type="InterPro" id="IPR047122">
    <property type="entry name" value="Trans-enoyl_RdTase-like"/>
</dbReference>
<dbReference type="SUPFAM" id="SSF50129">
    <property type="entry name" value="GroES-like"/>
    <property type="match status" value="1"/>
</dbReference>
<reference evidence="2 3" key="1">
    <citation type="journal article" date="2015" name="Biotechnol. Biofuels">
        <title>Enhanced degradation of softwood versus hardwood by the white-rot fungus Pycnoporus coccineus.</title>
        <authorList>
            <person name="Couturier M."/>
            <person name="Navarro D."/>
            <person name="Chevret D."/>
            <person name="Henrissat B."/>
            <person name="Piumi F."/>
            <person name="Ruiz-Duenas F.J."/>
            <person name="Martinez A.T."/>
            <person name="Grigoriev I.V."/>
            <person name="Riley R."/>
            <person name="Lipzen A."/>
            <person name="Berrin J.G."/>
            <person name="Master E.R."/>
            <person name="Rosso M.N."/>
        </authorList>
    </citation>
    <scope>NUCLEOTIDE SEQUENCE [LARGE SCALE GENOMIC DNA]</scope>
    <source>
        <strain evidence="2 3">BRFM310</strain>
    </source>
</reference>
<dbReference type="Proteomes" id="UP000193067">
    <property type="component" value="Unassembled WGS sequence"/>
</dbReference>
<dbReference type="SMART" id="SM00829">
    <property type="entry name" value="PKS_ER"/>
    <property type="match status" value="1"/>
</dbReference>
<dbReference type="Pfam" id="PF00107">
    <property type="entry name" value="ADH_zinc_N"/>
    <property type="match status" value="1"/>
</dbReference>
<dbReference type="InterPro" id="IPR020843">
    <property type="entry name" value="ER"/>
</dbReference>
<organism evidence="2 3">
    <name type="scientific">Trametes coccinea (strain BRFM310)</name>
    <name type="common">Pycnoporus coccineus</name>
    <dbReference type="NCBI Taxonomy" id="1353009"/>
    <lineage>
        <taxon>Eukaryota</taxon>
        <taxon>Fungi</taxon>
        <taxon>Dikarya</taxon>
        <taxon>Basidiomycota</taxon>
        <taxon>Agaricomycotina</taxon>
        <taxon>Agaricomycetes</taxon>
        <taxon>Polyporales</taxon>
        <taxon>Polyporaceae</taxon>
        <taxon>Trametes</taxon>
    </lineage>
</organism>
<protein>
    <submittedName>
        <fullName evidence="2">GroES-like protein</fullName>
    </submittedName>
</protein>
<feature type="domain" description="Enoyl reductase (ER)" evidence="1">
    <location>
        <begin position="17"/>
        <end position="346"/>
    </location>
</feature>
<dbReference type="GO" id="GO:0016651">
    <property type="term" value="F:oxidoreductase activity, acting on NAD(P)H"/>
    <property type="evidence" value="ECO:0007669"/>
    <property type="project" value="InterPro"/>
</dbReference>
<sequence length="352" mass="36762">MPTPTQQKALFLQAKQGEFAVGTRPVPKPGPGEILVKNEASGLNPVDWKIQTYGIFVDKYPTVLGIDAAGVVEAVGEGVTIFKTGDKVLYEGLRTDGNDRATFQQYTLVPADLVAKLPDSLTFEQGAALPLALTTAAVGLYNQEGGTLFTPPWVDGGSSKYAGTPIVVIGGSSVVGTLAIQLARLSGFSPIITTASPKNTSLLQGFGATHVIDRNLSAAALREEVVKIAGGPVSTVYDAISLPETQNAAFDLLAPGGKLLLVLPSAVDEDKKKNADDRSIVGVLGLIQLPQNVDFGKVLYTKLTTLLEAGDLKPLHVEVIPGGLGGIATGLEKLKNDQVSAAKLVVKPQETT</sequence>
<proteinExistence type="predicted"/>